<dbReference type="Proteomes" id="UP000295497">
    <property type="component" value="Chromosome"/>
</dbReference>
<organism evidence="2 3">
    <name type="scientific">Sorangium cellulosum</name>
    <name type="common">Polyangium cellulosum</name>
    <dbReference type="NCBI Taxonomy" id="56"/>
    <lineage>
        <taxon>Bacteria</taxon>
        <taxon>Pseudomonadati</taxon>
        <taxon>Myxococcota</taxon>
        <taxon>Polyangia</taxon>
        <taxon>Polyangiales</taxon>
        <taxon>Polyangiaceae</taxon>
        <taxon>Sorangium</taxon>
    </lineage>
</organism>
<feature type="compositionally biased region" description="Low complexity" evidence="1">
    <location>
        <begin position="1"/>
        <end position="12"/>
    </location>
</feature>
<accession>A0A4P2QI82</accession>
<reference evidence="2 3" key="1">
    <citation type="submission" date="2015-09" db="EMBL/GenBank/DDBJ databases">
        <title>Sorangium comparison.</title>
        <authorList>
            <person name="Zaburannyi N."/>
            <person name="Bunk B."/>
            <person name="Overmann J."/>
            <person name="Mueller R."/>
        </authorList>
    </citation>
    <scope>NUCLEOTIDE SEQUENCE [LARGE SCALE GENOMIC DNA]</scope>
    <source>
        <strain evidence="2 3">So ce836</strain>
    </source>
</reference>
<proteinExistence type="predicted"/>
<gene>
    <name evidence="2" type="ORF">SOCE836_017110</name>
</gene>
<evidence type="ECO:0000313" key="2">
    <source>
        <dbReference type="EMBL" id="AUX29620.1"/>
    </source>
</evidence>
<feature type="region of interest" description="Disordered" evidence="1">
    <location>
        <begin position="1"/>
        <end position="22"/>
    </location>
</feature>
<evidence type="ECO:0000256" key="1">
    <source>
        <dbReference type="SAM" id="MobiDB-lite"/>
    </source>
</evidence>
<protein>
    <submittedName>
        <fullName evidence="2">Uncharacterized protein</fullName>
    </submittedName>
</protein>
<evidence type="ECO:0000313" key="3">
    <source>
        <dbReference type="Proteomes" id="UP000295497"/>
    </source>
</evidence>
<name>A0A4P2QI82_SORCE</name>
<dbReference type="EMBL" id="CP012672">
    <property type="protein sequence ID" value="AUX29620.1"/>
    <property type="molecule type" value="Genomic_DNA"/>
</dbReference>
<sequence>MTIESEMSAAARSAERGFRPGPCASGALGQRFTDALPACREDLPACREDLRADRRRW</sequence>
<dbReference type="AlphaFoldDB" id="A0A4P2QI82"/>